<dbReference type="InterPro" id="IPR013783">
    <property type="entry name" value="Ig-like_fold"/>
</dbReference>
<proteinExistence type="inferred from homology"/>
<dbReference type="GO" id="GO:0030426">
    <property type="term" value="C:growth cone"/>
    <property type="evidence" value="ECO:0007669"/>
    <property type="project" value="UniProtKB-SubCell"/>
</dbReference>
<dbReference type="InterPro" id="IPR007110">
    <property type="entry name" value="Ig-like_dom"/>
</dbReference>
<reference evidence="23" key="1">
    <citation type="thesis" date="2020" institute="ProQuest LLC" country="789 East Eisenhower Parkway, Ann Arbor, MI, USA">
        <title>Comparative Genomics and Chromosome Evolution.</title>
        <authorList>
            <person name="Mudd A.B."/>
        </authorList>
    </citation>
    <scope>NUCLEOTIDE SEQUENCE</scope>
    <source>
        <strain evidence="23">237g6f4</strain>
        <tissue evidence="23">Blood</tissue>
    </source>
</reference>
<evidence type="ECO:0000256" key="7">
    <source>
        <dbReference type="ARBA" id="ARBA00004510"/>
    </source>
</evidence>
<dbReference type="FunFam" id="2.60.40.10:FF:000761">
    <property type="entry name" value="palladin isoform X2"/>
    <property type="match status" value="1"/>
</dbReference>
<dbReference type="FunFam" id="2.60.40.10:FF:001560">
    <property type="entry name" value="palladin isoform X1"/>
    <property type="match status" value="1"/>
</dbReference>
<evidence type="ECO:0000256" key="12">
    <source>
        <dbReference type="ARBA" id="ARBA00022949"/>
    </source>
</evidence>
<feature type="compositionally biased region" description="Polar residues" evidence="21">
    <location>
        <begin position="1119"/>
        <end position="1133"/>
    </location>
</feature>
<feature type="region of interest" description="Disordered" evidence="21">
    <location>
        <begin position="344"/>
        <end position="366"/>
    </location>
</feature>
<accession>A0AAV7D586</accession>
<gene>
    <name evidence="23" type="ORF">GDO81_000561</name>
</gene>
<feature type="compositionally biased region" description="Pro residues" evidence="21">
    <location>
        <begin position="819"/>
        <end position="829"/>
    </location>
</feature>
<evidence type="ECO:0000256" key="20">
    <source>
        <dbReference type="ARBA" id="ARBA00072991"/>
    </source>
</evidence>
<evidence type="ECO:0000256" key="9">
    <source>
        <dbReference type="ARBA" id="ARBA00022490"/>
    </source>
</evidence>
<evidence type="ECO:0000256" key="6">
    <source>
        <dbReference type="ARBA" id="ARBA00004489"/>
    </source>
</evidence>
<dbReference type="FunFam" id="2.60.40.10:FF:001108">
    <property type="entry name" value="palladin isoform X2"/>
    <property type="match status" value="1"/>
</dbReference>
<evidence type="ECO:0000256" key="2">
    <source>
        <dbReference type="ARBA" id="ARBA00004216"/>
    </source>
</evidence>
<keyword evidence="14" id="KW-0009">Actin-binding</keyword>
<dbReference type="InterPro" id="IPR013098">
    <property type="entry name" value="Ig_I-set"/>
</dbReference>
<feature type="compositionally biased region" description="Low complexity" evidence="21">
    <location>
        <begin position="630"/>
        <end position="641"/>
    </location>
</feature>
<feature type="compositionally biased region" description="Basic and acidic residues" evidence="21">
    <location>
        <begin position="1141"/>
        <end position="1150"/>
    </location>
</feature>
<dbReference type="InterPro" id="IPR012337">
    <property type="entry name" value="RNaseH-like_sf"/>
</dbReference>
<dbReference type="Pfam" id="PF05699">
    <property type="entry name" value="Dimer_Tnp_hAT"/>
    <property type="match status" value="1"/>
</dbReference>
<feature type="region of interest" description="Disordered" evidence="21">
    <location>
        <begin position="1119"/>
        <end position="1150"/>
    </location>
</feature>
<feature type="domain" description="Ig-like" evidence="22">
    <location>
        <begin position="1257"/>
        <end position="1348"/>
    </location>
</feature>
<feature type="compositionally biased region" description="Polar residues" evidence="21">
    <location>
        <begin position="654"/>
        <end position="664"/>
    </location>
</feature>
<evidence type="ECO:0000256" key="16">
    <source>
        <dbReference type="ARBA" id="ARBA00023273"/>
    </source>
</evidence>
<keyword evidence="24" id="KW-1185">Reference proteome</keyword>
<comment type="subunit">
    <text evidence="19">Interacts with EPS8. Interacts with LASP1. Interacts with VASP. Interacts with ACTN. Interacts with SORBS2. Interacts with PFN1. Interacts with LPP. Interacts with SPIN90. Interacts with SRC. Interacts with EZR. Interacts with RAI14.</text>
</comment>
<feature type="compositionally biased region" description="Pro residues" evidence="21">
    <location>
        <begin position="796"/>
        <end position="806"/>
    </location>
</feature>
<feature type="compositionally biased region" description="Polar residues" evidence="21">
    <location>
        <begin position="539"/>
        <end position="550"/>
    </location>
</feature>
<feature type="compositionally biased region" description="Acidic residues" evidence="21">
    <location>
        <begin position="210"/>
        <end position="222"/>
    </location>
</feature>
<evidence type="ECO:0000256" key="3">
    <source>
        <dbReference type="ARBA" id="ARBA00004245"/>
    </source>
</evidence>
<feature type="compositionally biased region" description="Acidic residues" evidence="21">
    <location>
        <begin position="1006"/>
        <end position="1020"/>
    </location>
</feature>
<dbReference type="PANTHER" id="PTHR47633">
    <property type="entry name" value="IMMUNOGLOBULIN"/>
    <property type="match status" value="1"/>
</dbReference>
<dbReference type="SUPFAM" id="SSF53098">
    <property type="entry name" value="Ribonuclease H-like"/>
    <property type="match status" value="1"/>
</dbReference>
<keyword evidence="9" id="KW-0963">Cytoplasm</keyword>
<feature type="compositionally biased region" description="Polar residues" evidence="21">
    <location>
        <begin position="194"/>
        <end position="206"/>
    </location>
</feature>
<feature type="domain" description="Ig-like" evidence="22">
    <location>
        <begin position="446"/>
        <end position="533"/>
    </location>
</feature>
<comment type="caution">
    <text evidence="23">The sequence shown here is derived from an EMBL/GenBank/DDBJ whole genome shotgun (WGS) entry which is preliminary data.</text>
</comment>
<dbReference type="GO" id="GO:0005925">
    <property type="term" value="C:focal adhesion"/>
    <property type="evidence" value="ECO:0007669"/>
    <property type="project" value="UniProtKB-SubCell"/>
</dbReference>
<evidence type="ECO:0000256" key="5">
    <source>
        <dbReference type="ARBA" id="ARBA00004466"/>
    </source>
</evidence>
<feature type="compositionally biased region" description="Low complexity" evidence="21">
    <location>
        <begin position="673"/>
        <end position="684"/>
    </location>
</feature>
<dbReference type="GO" id="GO:0004672">
    <property type="term" value="F:protein kinase activity"/>
    <property type="evidence" value="ECO:0007669"/>
    <property type="project" value="TreeGrafter"/>
</dbReference>
<evidence type="ECO:0000256" key="1">
    <source>
        <dbReference type="ARBA" id="ARBA00004188"/>
    </source>
</evidence>
<feature type="compositionally biased region" description="Polar residues" evidence="21">
    <location>
        <begin position="860"/>
        <end position="869"/>
    </location>
</feature>
<dbReference type="InterPro" id="IPR036179">
    <property type="entry name" value="Ig-like_dom_sf"/>
</dbReference>
<dbReference type="Pfam" id="PF07679">
    <property type="entry name" value="I-set"/>
    <property type="match status" value="4"/>
</dbReference>
<evidence type="ECO:0000256" key="18">
    <source>
        <dbReference type="ARBA" id="ARBA00061540"/>
    </source>
</evidence>
<keyword evidence="17" id="KW-0393">Immunoglobulin domain</keyword>
<evidence type="ECO:0000259" key="22">
    <source>
        <dbReference type="PROSITE" id="PS50835"/>
    </source>
</evidence>
<evidence type="ECO:0000256" key="17">
    <source>
        <dbReference type="ARBA" id="ARBA00023319"/>
    </source>
</evidence>
<feature type="region of interest" description="Disordered" evidence="21">
    <location>
        <begin position="539"/>
        <end position="575"/>
    </location>
</feature>
<dbReference type="SMART" id="SM00408">
    <property type="entry name" value="IGc2"/>
    <property type="match status" value="3"/>
</dbReference>
<dbReference type="GO" id="GO:0030027">
    <property type="term" value="C:lamellipodium"/>
    <property type="evidence" value="ECO:0007669"/>
    <property type="project" value="UniProtKB-SubCell"/>
</dbReference>
<keyword evidence="13" id="KW-1015">Disulfide bond</keyword>
<evidence type="ECO:0000256" key="11">
    <source>
        <dbReference type="ARBA" id="ARBA00022737"/>
    </source>
</evidence>
<dbReference type="InterPro" id="IPR003598">
    <property type="entry name" value="Ig_sub2"/>
</dbReference>
<feature type="region of interest" description="Disordered" evidence="21">
    <location>
        <begin position="184"/>
        <end position="228"/>
    </location>
</feature>
<feature type="compositionally biased region" description="Pro residues" evidence="21">
    <location>
        <begin position="685"/>
        <end position="695"/>
    </location>
</feature>
<feature type="domain" description="Ig-like" evidence="22">
    <location>
        <begin position="1025"/>
        <end position="1109"/>
    </location>
</feature>
<evidence type="ECO:0000256" key="14">
    <source>
        <dbReference type="ARBA" id="ARBA00023203"/>
    </source>
</evidence>
<dbReference type="InterPro" id="IPR008906">
    <property type="entry name" value="HATC_C_dom"/>
</dbReference>
<dbReference type="InterPro" id="IPR003599">
    <property type="entry name" value="Ig_sub"/>
</dbReference>
<keyword evidence="10" id="KW-0597">Phosphoprotein</keyword>
<dbReference type="GO" id="GO:0002102">
    <property type="term" value="C:podosome"/>
    <property type="evidence" value="ECO:0007669"/>
    <property type="project" value="UniProtKB-SubCell"/>
</dbReference>
<comment type="subcellular location">
    <subcellularLocation>
        <location evidence="4">Cell junction</location>
        <location evidence="4">Focal adhesion</location>
    </subcellularLocation>
    <subcellularLocation>
        <location evidence="6">Cell projection</location>
        <location evidence="6">Axon</location>
    </subcellularLocation>
    <subcellularLocation>
        <location evidence="8">Cell projection</location>
        <location evidence="8">Growth cone</location>
    </subcellularLocation>
    <subcellularLocation>
        <location evidence="7">Cell projection</location>
        <location evidence="7">Lamellipodium</location>
    </subcellularLocation>
    <subcellularLocation>
        <location evidence="1">Cell projection</location>
        <location evidence="1">Podosome</location>
    </subcellularLocation>
    <subcellularLocation>
        <location evidence="5">Cell projection</location>
        <location evidence="5">Ruffle</location>
    </subcellularLocation>
    <subcellularLocation>
        <location evidence="3">Cytoplasm</location>
        <location evidence="3">Cytoskeleton</location>
    </subcellularLocation>
    <subcellularLocation>
        <location evidence="2">Cytoplasm</location>
        <location evidence="2">Myofibril</location>
        <location evidence="2">Sarcomere</location>
        <location evidence="2">Z line</location>
    </subcellularLocation>
</comment>
<dbReference type="PANTHER" id="PTHR47633:SF10">
    <property type="entry name" value="PALLADIN, CYTOSKELETAL ASSOCIATED PROTEIN"/>
    <property type="match status" value="1"/>
</dbReference>
<feature type="compositionally biased region" description="Low complexity" evidence="21">
    <location>
        <begin position="830"/>
        <end position="842"/>
    </location>
</feature>
<dbReference type="Proteomes" id="UP000824782">
    <property type="component" value="Unassembled WGS sequence"/>
</dbReference>
<sequence>MVVCDNGRNLVAALQLGRLTHVPCLAHVLNLIVQRFLKTYPNLSDLLTKVRRICAHFRKSSTDAATLRAAQRRLQLPAHRLLCDVPTRWNSTLTMLSRVYQQRRAIVDCKMSTSTRTGSQVSQLPQVYNEEWTWMSDICQVLSNFEESTQMVSGDAAIISLTIPLLGLLKNSLISMKSEALRSSQETGEEDSLVDSQSTLRSVSQRISEEVEEDEEEEEENVGETQEGSIAQNFTVQRVWAEEEELEELEEEEMDSQASEGSEFLRVGTLAHMADFMLGCLSRDPRVQRIYSSTDYWVFTLLDPRYKQNLSTLIPGEERSVRMHEYQQALVHKLKQYFPSDSASGRVRSSAGQVARESRRAGSLSSTGKGTLYKAFASFMSPQQDTVTCPQSRQSRADLYRKMVREYVADHTIVLNDHTAPYNYWVSKLDMWHELALYALEVLACPAASVLSERVFSAAGGIITDKRTRLSTDSADRLTLIKMNKGWISQNFQSPPEEICTLVIAETFPEDAGVFTCTARNDYGSVTCSAQLTVLSASNERTRSDVSSGEISGYDFQKPSSYSPAAAKSSGLEMPSKKTLECFQPSHLDSKPNVERSNLQLNTLERKSNGVHTNNGVNGVNGNQESKYYTATSPTSLASPTKEPPPVPSKPKLDSQTLLQLQNQIRHEKESASLKQQSSLQQSTPPSPSFPPPPSFQELEANQFFASPAQMSVLNSHSSSAMQPASSFNYARPKQFIAAQNMSSTPGFVTPSSGSSTSSLPSPTSTPQKQFGRAPVPPFSQPFSPEGDPFWSPTSSSPPPPPPPVMSPSTNYSSQDHFPLPPPPPPLPVSSPSQSYSPSLSPTARGSNSGHNPAAFLSSMLPSQPSPVSFNELGLPKGVMPPGFPKKAGRTARIASDEEIQGTKDAVIQDLERKLRFKDELLNNGQPKLTYEEKMARRLLGADSAATVFTLQEQEDELNSQEVSSVSSLDASVENPLDLQKEYKVSSFEQRLISEIEYRLERSPVEESDDEVEHGEDYAEDSYPPQFETKLKHYKIFEGMPATFICKVIGNPKPKIYWFKDGKQISKRSEHYRIQREHDGTCSLHTSASALDDDGNYTIMAANPQGRVSCTGRLMVQAVNQRGRSTRTSTSQPHVRRPRSRSRDSGDENEPIQERFFRPHFLQAPGDLIVQEGKLCRMDCKVSGLPTPDLSWQLNGRPVRPDNSHKMLVRENGVHSLIIEPVTTRDAGIYTCVASNRAGQNSFSLELIVAARDAHKPPVFIEKLQNTGVAEGYPVRLECRVSAIPPPQIFWKKENDSLTYNTDRVSMHQDNYGYLCLLIQGATKEDAGWYTVSAKNEAGIVSCTARLDVHTQWQQSNTPKTRKVRPSASRYAALCDQGLDIKAAFMPEANPVHLQPALVESDDL</sequence>
<feature type="region of interest" description="Disordered" evidence="21">
    <location>
        <begin position="604"/>
        <end position="703"/>
    </location>
</feature>
<evidence type="ECO:0000256" key="19">
    <source>
        <dbReference type="ARBA" id="ARBA00065150"/>
    </source>
</evidence>
<dbReference type="CDD" id="cd05892">
    <property type="entry name" value="IgI_Myotilin_C"/>
    <property type="match status" value="1"/>
</dbReference>
<keyword evidence="16" id="KW-0966">Cell projection</keyword>
<feature type="compositionally biased region" description="Low complexity" evidence="21">
    <location>
        <begin position="558"/>
        <end position="570"/>
    </location>
</feature>
<dbReference type="GO" id="GO:0046983">
    <property type="term" value="F:protein dimerization activity"/>
    <property type="evidence" value="ECO:0007669"/>
    <property type="project" value="InterPro"/>
</dbReference>
<evidence type="ECO:0000313" key="24">
    <source>
        <dbReference type="Proteomes" id="UP000824782"/>
    </source>
</evidence>
<evidence type="ECO:0000256" key="10">
    <source>
        <dbReference type="ARBA" id="ARBA00022553"/>
    </source>
</evidence>
<comment type="similarity">
    <text evidence="18">Belongs to the myotilin/palladin family.</text>
</comment>
<dbReference type="EMBL" id="WNYA01000001">
    <property type="protein sequence ID" value="KAG8592610.1"/>
    <property type="molecule type" value="Genomic_DNA"/>
</dbReference>
<evidence type="ECO:0000313" key="23">
    <source>
        <dbReference type="EMBL" id="KAG8592610.1"/>
    </source>
</evidence>
<dbReference type="PROSITE" id="PS50835">
    <property type="entry name" value="IG_LIKE"/>
    <property type="match status" value="4"/>
</dbReference>
<dbReference type="SUPFAM" id="SSF48726">
    <property type="entry name" value="Immunoglobulin"/>
    <property type="match status" value="4"/>
</dbReference>
<dbReference type="GO" id="GO:0001725">
    <property type="term" value="C:stress fiber"/>
    <property type="evidence" value="ECO:0007669"/>
    <property type="project" value="UniProtKB-ARBA"/>
</dbReference>
<feature type="region of interest" description="Disordered" evidence="21">
    <location>
        <begin position="1003"/>
        <end position="1024"/>
    </location>
</feature>
<keyword evidence="12" id="KW-0965">Cell junction</keyword>
<keyword evidence="15" id="KW-0206">Cytoskeleton</keyword>
<name>A0AAV7D586_ENGPU</name>
<evidence type="ECO:0000256" key="15">
    <source>
        <dbReference type="ARBA" id="ARBA00023212"/>
    </source>
</evidence>
<keyword evidence="11" id="KW-0677">Repeat</keyword>
<dbReference type="GO" id="GO:0003779">
    <property type="term" value="F:actin binding"/>
    <property type="evidence" value="ECO:0007669"/>
    <property type="project" value="UniProtKB-KW"/>
</dbReference>
<feature type="domain" description="Ig-like" evidence="22">
    <location>
        <begin position="1159"/>
        <end position="1244"/>
    </location>
</feature>
<feature type="compositionally biased region" description="Low complexity" evidence="21">
    <location>
        <begin position="743"/>
        <end position="767"/>
    </location>
</feature>
<dbReference type="Gene3D" id="2.60.40.10">
    <property type="entry name" value="Immunoglobulins"/>
    <property type="match status" value="4"/>
</dbReference>
<dbReference type="SMART" id="SM00409">
    <property type="entry name" value="IG"/>
    <property type="match status" value="4"/>
</dbReference>
<evidence type="ECO:0000256" key="21">
    <source>
        <dbReference type="SAM" id="MobiDB-lite"/>
    </source>
</evidence>
<dbReference type="GO" id="GO:0030018">
    <property type="term" value="C:Z disc"/>
    <property type="evidence" value="ECO:0007669"/>
    <property type="project" value="UniProtKB-SubCell"/>
</dbReference>
<dbReference type="GO" id="GO:0001726">
    <property type="term" value="C:ruffle"/>
    <property type="evidence" value="ECO:0007669"/>
    <property type="project" value="UniProtKB-SubCell"/>
</dbReference>
<evidence type="ECO:0000256" key="8">
    <source>
        <dbReference type="ARBA" id="ARBA00004624"/>
    </source>
</evidence>
<protein>
    <recommendedName>
        <fullName evidence="20">Palladin</fullName>
    </recommendedName>
</protein>
<evidence type="ECO:0000256" key="4">
    <source>
        <dbReference type="ARBA" id="ARBA00004246"/>
    </source>
</evidence>
<feature type="compositionally biased region" description="Low complexity" evidence="21">
    <location>
        <begin position="610"/>
        <end position="623"/>
    </location>
</feature>
<evidence type="ECO:0000256" key="13">
    <source>
        <dbReference type="ARBA" id="ARBA00023157"/>
    </source>
</evidence>
<feature type="region of interest" description="Disordered" evidence="21">
    <location>
        <begin position="742"/>
        <end position="874"/>
    </location>
</feature>
<organism evidence="23 24">
    <name type="scientific">Engystomops pustulosus</name>
    <name type="common">Tungara frog</name>
    <name type="synonym">Physalaemus pustulosus</name>
    <dbReference type="NCBI Taxonomy" id="76066"/>
    <lineage>
        <taxon>Eukaryota</taxon>
        <taxon>Metazoa</taxon>
        <taxon>Chordata</taxon>
        <taxon>Craniata</taxon>
        <taxon>Vertebrata</taxon>
        <taxon>Euteleostomi</taxon>
        <taxon>Amphibia</taxon>
        <taxon>Batrachia</taxon>
        <taxon>Anura</taxon>
        <taxon>Neobatrachia</taxon>
        <taxon>Hyloidea</taxon>
        <taxon>Leptodactylidae</taxon>
        <taxon>Leiuperinae</taxon>
        <taxon>Engystomops</taxon>
    </lineage>
</organism>